<feature type="domain" description="C-type lectin" evidence="4">
    <location>
        <begin position="348"/>
        <end position="463"/>
    </location>
</feature>
<evidence type="ECO:0000259" key="4">
    <source>
        <dbReference type="PROSITE" id="PS50041"/>
    </source>
</evidence>
<reference evidence="5 6" key="1">
    <citation type="submission" date="2024-05" db="EMBL/GenBank/DDBJ databases">
        <title>A high-quality chromosomal-level genome assembly of Topmouth culter (Culter alburnus).</title>
        <authorList>
            <person name="Zhao H."/>
        </authorList>
    </citation>
    <scope>NUCLEOTIDE SEQUENCE [LARGE SCALE GENOMIC DNA]</scope>
    <source>
        <strain evidence="5">CATC2023</strain>
        <tissue evidence="5">Muscle</tissue>
    </source>
</reference>
<sequence length="464" mass="52860">MELELYDNKFRNNKYTTGPQRYCQDEGRAQNRRSRCLVVITVCLGILCLLLIAAIIYQHIMCTSKRAVIVLYIKLTAEREIQATLMLQTGSSNQNEKDQLQNSFNSLSQKKLELETRVKDLTAEKGQLQRNFDSLSQKNLELETRVSDLNAEKGQLQNSFNSLSQKNLELETRVSDLNAEKGQLQNSFNSLSQKNLELEARVSDLNAEKGQLQNSFNSLSQKNLELESRVSDLNAEKGQLQNSFNSLSQKNLELESRVSDLNAEKGQLQNSFNSLSQKKLELENTVNDLTAEKGQLQNSFNSLSQKKLELENTVNDLTAEKGQLQNSFNSLSQKKLELENTFLLGYVWGPDGLFISNELKSWSDSRQYCRDRGADLVIIDTEEKQRHISSLVKESVWIGLSDIENEGTLIWVDNSPLNKGFFVEGQPNNYYSDEDCTELNPTKHALNNWSDFQCSYKKKGICEK</sequence>
<feature type="coiled-coil region" evidence="2">
    <location>
        <begin position="97"/>
        <end position="334"/>
    </location>
</feature>
<feature type="transmembrane region" description="Helical" evidence="3">
    <location>
        <begin position="36"/>
        <end position="57"/>
    </location>
</feature>
<dbReference type="Gene3D" id="3.10.100.10">
    <property type="entry name" value="Mannose-Binding Protein A, subunit A"/>
    <property type="match status" value="1"/>
</dbReference>
<name>A0AAW2B6N4_CULAL</name>
<keyword evidence="2" id="KW-0175">Coiled coil</keyword>
<evidence type="ECO:0000256" key="2">
    <source>
        <dbReference type="SAM" id="Coils"/>
    </source>
</evidence>
<dbReference type="Proteomes" id="UP001479290">
    <property type="component" value="Unassembled WGS sequence"/>
</dbReference>
<dbReference type="GO" id="GO:0030246">
    <property type="term" value="F:carbohydrate binding"/>
    <property type="evidence" value="ECO:0007669"/>
    <property type="project" value="UniProtKB-KW"/>
</dbReference>
<proteinExistence type="predicted"/>
<keyword evidence="6" id="KW-1185">Reference proteome</keyword>
<dbReference type="Gene3D" id="1.20.5.340">
    <property type="match status" value="1"/>
</dbReference>
<dbReference type="EMBL" id="JAWDJR010000001">
    <property type="protein sequence ID" value="KAK9981646.1"/>
    <property type="molecule type" value="Genomic_DNA"/>
</dbReference>
<evidence type="ECO:0000313" key="6">
    <source>
        <dbReference type="Proteomes" id="UP001479290"/>
    </source>
</evidence>
<dbReference type="CDD" id="cd03590">
    <property type="entry name" value="CLECT_DC-SIGN_like"/>
    <property type="match status" value="1"/>
</dbReference>
<dbReference type="InterPro" id="IPR050111">
    <property type="entry name" value="C-type_lectin/snaclec_domain"/>
</dbReference>
<accession>A0AAW2B6N4</accession>
<dbReference type="InterPro" id="IPR016187">
    <property type="entry name" value="CTDL_fold"/>
</dbReference>
<dbReference type="SUPFAM" id="SSF56436">
    <property type="entry name" value="C-type lectin-like"/>
    <property type="match status" value="1"/>
</dbReference>
<dbReference type="Gene3D" id="1.20.5.1000">
    <property type="entry name" value="arf6 gtpase in complex with a specific effector, jip4"/>
    <property type="match status" value="3"/>
</dbReference>
<dbReference type="PROSITE" id="PS50041">
    <property type="entry name" value="C_TYPE_LECTIN_2"/>
    <property type="match status" value="1"/>
</dbReference>
<keyword evidence="3" id="KW-0812">Transmembrane</keyword>
<dbReference type="InterPro" id="IPR033989">
    <property type="entry name" value="CD209-like_CTLD"/>
</dbReference>
<keyword evidence="3" id="KW-0472">Membrane</keyword>
<dbReference type="AlphaFoldDB" id="A0AAW2B6N4"/>
<evidence type="ECO:0000256" key="1">
    <source>
        <dbReference type="ARBA" id="ARBA00022734"/>
    </source>
</evidence>
<dbReference type="PANTHER" id="PTHR22803">
    <property type="entry name" value="MANNOSE, PHOSPHOLIPASE, LECTIN RECEPTOR RELATED"/>
    <property type="match status" value="1"/>
</dbReference>
<keyword evidence="3" id="KW-1133">Transmembrane helix</keyword>
<dbReference type="InterPro" id="IPR001304">
    <property type="entry name" value="C-type_lectin-like"/>
</dbReference>
<gene>
    <name evidence="5" type="ORF">ABG768_001170</name>
</gene>
<comment type="caution">
    <text evidence="5">The sequence shown here is derived from an EMBL/GenBank/DDBJ whole genome shotgun (WGS) entry which is preliminary data.</text>
</comment>
<dbReference type="Pfam" id="PF00059">
    <property type="entry name" value="Lectin_C"/>
    <property type="match status" value="1"/>
</dbReference>
<protein>
    <recommendedName>
        <fullName evidence="4">C-type lectin domain-containing protein</fullName>
    </recommendedName>
</protein>
<keyword evidence="1" id="KW-0430">Lectin</keyword>
<dbReference type="SMART" id="SM00034">
    <property type="entry name" value="CLECT"/>
    <property type="match status" value="1"/>
</dbReference>
<dbReference type="SUPFAM" id="SSF57997">
    <property type="entry name" value="Tropomyosin"/>
    <property type="match status" value="1"/>
</dbReference>
<evidence type="ECO:0000256" key="3">
    <source>
        <dbReference type="SAM" id="Phobius"/>
    </source>
</evidence>
<organism evidence="5 6">
    <name type="scientific">Culter alburnus</name>
    <name type="common">Topmouth culter</name>
    <dbReference type="NCBI Taxonomy" id="194366"/>
    <lineage>
        <taxon>Eukaryota</taxon>
        <taxon>Metazoa</taxon>
        <taxon>Chordata</taxon>
        <taxon>Craniata</taxon>
        <taxon>Vertebrata</taxon>
        <taxon>Euteleostomi</taxon>
        <taxon>Actinopterygii</taxon>
        <taxon>Neopterygii</taxon>
        <taxon>Teleostei</taxon>
        <taxon>Ostariophysi</taxon>
        <taxon>Cypriniformes</taxon>
        <taxon>Xenocyprididae</taxon>
        <taxon>Xenocypridinae</taxon>
        <taxon>Culter</taxon>
    </lineage>
</organism>
<dbReference type="InterPro" id="IPR016186">
    <property type="entry name" value="C-type_lectin-like/link_sf"/>
</dbReference>
<evidence type="ECO:0000313" key="5">
    <source>
        <dbReference type="EMBL" id="KAK9981646.1"/>
    </source>
</evidence>